<sequence length="203" mass="22454">MCLKSGDWRAKYLVSDSLKRYGRPKVAGRDMPLRNWAKRITINEDVVASREKASSDSDDIYATHLTTSESEGEHHDLRATNSNPKDGDLLAAQRAELRSKRMNDSSRIRTPQATTTSSAPAQVVVLTPPLKGPSPRSMNRLKTEGLMTIIKEKRLYIDGVIDRYPAIHSTPRLLCSKLGSGVLHCLWSPGATREEDGSQIQAG</sequence>
<dbReference type="PANTHER" id="PTHR33180:SF31">
    <property type="entry name" value="POLYPROTEIN PROTEIN"/>
    <property type="match status" value="1"/>
</dbReference>
<organism evidence="2 3">
    <name type="scientific">Solanum tuberosum</name>
    <name type="common">Potato</name>
    <dbReference type="NCBI Taxonomy" id="4113"/>
    <lineage>
        <taxon>Eukaryota</taxon>
        <taxon>Viridiplantae</taxon>
        <taxon>Streptophyta</taxon>
        <taxon>Embryophyta</taxon>
        <taxon>Tracheophyta</taxon>
        <taxon>Spermatophyta</taxon>
        <taxon>Magnoliopsida</taxon>
        <taxon>eudicotyledons</taxon>
        <taxon>Gunneridae</taxon>
        <taxon>Pentapetalae</taxon>
        <taxon>asterids</taxon>
        <taxon>lamiids</taxon>
        <taxon>Solanales</taxon>
        <taxon>Solanaceae</taxon>
        <taxon>Solanoideae</taxon>
        <taxon>Solaneae</taxon>
        <taxon>Solanum</taxon>
    </lineage>
</organism>
<name>M1DZV2_SOLTU</name>
<feature type="region of interest" description="Disordered" evidence="1">
    <location>
        <begin position="66"/>
        <end position="119"/>
    </location>
</feature>
<dbReference type="Proteomes" id="UP000011115">
    <property type="component" value="Unassembled WGS sequence"/>
</dbReference>
<dbReference type="AlphaFoldDB" id="M1DZV2"/>
<reference evidence="3" key="1">
    <citation type="journal article" date="2011" name="Nature">
        <title>Genome sequence and analysis of the tuber crop potato.</title>
        <authorList>
            <consortium name="The Potato Genome Sequencing Consortium"/>
        </authorList>
    </citation>
    <scope>NUCLEOTIDE SEQUENCE [LARGE SCALE GENOMIC DNA]</scope>
    <source>
        <strain evidence="3">cv. DM1-3 516 R44</strain>
    </source>
</reference>
<feature type="compositionally biased region" description="Low complexity" evidence="1">
    <location>
        <begin position="110"/>
        <end position="119"/>
    </location>
</feature>
<accession>M1DZV2</accession>
<dbReference type="PANTHER" id="PTHR33180">
    <property type="entry name" value="PHOTOSYSTEM II CP43 REACTION CENTER PROTEIN"/>
    <property type="match status" value="1"/>
</dbReference>
<protein>
    <recommendedName>
        <fullName evidence="4">Integrase core domain containing protein</fullName>
    </recommendedName>
</protein>
<keyword evidence="3" id="KW-1185">Reference proteome</keyword>
<evidence type="ECO:0000313" key="2">
    <source>
        <dbReference type="EnsemblPlants" id="PGSC0003DMT400097076"/>
    </source>
</evidence>
<dbReference type="InParanoid" id="M1DZV2"/>
<evidence type="ECO:0000256" key="1">
    <source>
        <dbReference type="SAM" id="MobiDB-lite"/>
    </source>
</evidence>
<evidence type="ECO:0008006" key="4">
    <source>
        <dbReference type="Google" id="ProtNLM"/>
    </source>
</evidence>
<proteinExistence type="predicted"/>
<feature type="compositionally biased region" description="Basic and acidic residues" evidence="1">
    <location>
        <begin position="95"/>
        <end position="107"/>
    </location>
</feature>
<evidence type="ECO:0000313" key="3">
    <source>
        <dbReference type="Proteomes" id="UP000011115"/>
    </source>
</evidence>
<dbReference type="HOGENOM" id="CLU_1350946_0_0_1"/>
<dbReference type="Gramene" id="PGSC0003DMT400097076">
    <property type="protein sequence ID" value="PGSC0003DMT400097076"/>
    <property type="gene ID" value="PGSC0003DMG400046647"/>
</dbReference>
<reference evidence="2" key="2">
    <citation type="submission" date="2015-06" db="UniProtKB">
        <authorList>
            <consortium name="EnsemblPlants"/>
        </authorList>
    </citation>
    <scope>IDENTIFICATION</scope>
    <source>
        <strain evidence="2">DM1-3 516 R44</strain>
    </source>
</reference>
<dbReference type="PaxDb" id="4113-PGSC0003DMT400097076"/>
<dbReference type="EnsemblPlants" id="PGSC0003DMT400097076">
    <property type="protein sequence ID" value="PGSC0003DMT400097076"/>
    <property type="gene ID" value="PGSC0003DMG400046647"/>
</dbReference>